<dbReference type="SUPFAM" id="SSF53448">
    <property type="entry name" value="Nucleotide-diphospho-sugar transferases"/>
    <property type="match status" value="1"/>
</dbReference>
<dbReference type="InterPro" id="IPR001173">
    <property type="entry name" value="Glyco_trans_2-like"/>
</dbReference>
<dbReference type="Proteomes" id="UP000322110">
    <property type="component" value="Unassembled WGS sequence"/>
</dbReference>
<keyword evidence="2" id="KW-0808">Transferase</keyword>
<reference evidence="2 3" key="1">
    <citation type="journal article" date="2015" name="Int. J. Syst. Evol. Microbiol.">
        <title>Roseomonas oryzae sp. nov., isolated from paddy rhizosphere soil.</title>
        <authorList>
            <person name="Ramaprasad E.V."/>
            <person name="Sasikala Ch."/>
            <person name="Ramana Ch.V."/>
        </authorList>
    </citation>
    <scope>NUCLEOTIDE SEQUENCE [LARGE SCALE GENOMIC DNA]</scope>
    <source>
        <strain evidence="2 3">KCTC 42542</strain>
    </source>
</reference>
<dbReference type="Pfam" id="PF00535">
    <property type="entry name" value="Glycos_transf_2"/>
    <property type="match status" value="1"/>
</dbReference>
<evidence type="ECO:0000313" key="2">
    <source>
        <dbReference type="EMBL" id="KAA2211922.1"/>
    </source>
</evidence>
<dbReference type="PANTHER" id="PTHR43685">
    <property type="entry name" value="GLYCOSYLTRANSFERASE"/>
    <property type="match status" value="1"/>
</dbReference>
<organism evidence="2 3">
    <name type="scientific">Teichococcus oryzae</name>
    <dbReference type="NCBI Taxonomy" id="1608942"/>
    <lineage>
        <taxon>Bacteria</taxon>
        <taxon>Pseudomonadati</taxon>
        <taxon>Pseudomonadota</taxon>
        <taxon>Alphaproteobacteria</taxon>
        <taxon>Acetobacterales</taxon>
        <taxon>Roseomonadaceae</taxon>
        <taxon>Roseomonas</taxon>
    </lineage>
</organism>
<dbReference type="InterPro" id="IPR050834">
    <property type="entry name" value="Glycosyltransf_2"/>
</dbReference>
<feature type="domain" description="Glycosyltransferase 2-like" evidence="1">
    <location>
        <begin position="8"/>
        <end position="172"/>
    </location>
</feature>
<proteinExistence type="predicted"/>
<accession>A0A5B2TBP2</accession>
<keyword evidence="3" id="KW-1185">Reference proteome</keyword>
<protein>
    <submittedName>
        <fullName evidence="2">Glycosyltransferase family 2 protein</fullName>
    </submittedName>
</protein>
<dbReference type="Gene3D" id="3.90.550.10">
    <property type="entry name" value="Spore Coat Polysaccharide Biosynthesis Protein SpsA, Chain A"/>
    <property type="match status" value="1"/>
</dbReference>
<dbReference type="EMBL" id="VUKA01000013">
    <property type="protein sequence ID" value="KAA2211922.1"/>
    <property type="molecule type" value="Genomic_DNA"/>
</dbReference>
<dbReference type="InterPro" id="IPR029044">
    <property type="entry name" value="Nucleotide-diphossugar_trans"/>
</dbReference>
<dbReference type="GO" id="GO:0016740">
    <property type="term" value="F:transferase activity"/>
    <property type="evidence" value="ECO:0007669"/>
    <property type="project" value="UniProtKB-KW"/>
</dbReference>
<evidence type="ECO:0000259" key="1">
    <source>
        <dbReference type="Pfam" id="PF00535"/>
    </source>
</evidence>
<name>A0A5B2TBP2_9PROT</name>
<gene>
    <name evidence="2" type="ORF">F0Q34_17275</name>
</gene>
<dbReference type="PANTHER" id="PTHR43685:SF11">
    <property type="entry name" value="GLYCOSYLTRANSFERASE TAGX-RELATED"/>
    <property type="match status" value="1"/>
</dbReference>
<sequence length="299" mass="34684">MTEEPLVTIGMPVRNGGQQIKVAIDSLLAQTHRNIRLVISDNCSTDDTAAICRDYARRDSRVVLHEQPENLGICGNFRFVLMQAKSDYFMWACHDDIWSPEFVQRNLENLKSHPTAVCSTSRVAMVTVEGDSHLSNGTFALEGDHVQRLRRFLWDPGEVSRFYGVFRTEPLKRSFPADIDVFGYDWIVMALNLLEGEHLELSEVLLTREDHSEDHYQRTLLRREPRRLYRWMPHWPMTRILRERLPPEVWRASRAGVLRRNLIQSLMYAKYRVPLMAPLIRGLAALERARTRTRGISAA</sequence>
<dbReference type="RefSeq" id="WP_149813503.1">
    <property type="nucleotide sequence ID" value="NZ_VUKA01000013.1"/>
</dbReference>
<evidence type="ECO:0000313" key="3">
    <source>
        <dbReference type="Proteomes" id="UP000322110"/>
    </source>
</evidence>
<dbReference type="AlphaFoldDB" id="A0A5B2TBP2"/>
<dbReference type="CDD" id="cd00761">
    <property type="entry name" value="Glyco_tranf_GTA_type"/>
    <property type="match status" value="1"/>
</dbReference>
<dbReference type="OrthoDB" id="9816424at2"/>
<comment type="caution">
    <text evidence="2">The sequence shown here is derived from an EMBL/GenBank/DDBJ whole genome shotgun (WGS) entry which is preliminary data.</text>
</comment>